<name>C5CL15_VARPS</name>
<proteinExistence type="predicted"/>
<protein>
    <submittedName>
        <fullName evidence="1">Uncharacterized protein</fullName>
    </submittedName>
</protein>
<organism evidence="1">
    <name type="scientific">Variovorax paradoxus (strain S110)</name>
    <dbReference type="NCBI Taxonomy" id="543728"/>
    <lineage>
        <taxon>Bacteria</taxon>
        <taxon>Pseudomonadati</taxon>
        <taxon>Pseudomonadota</taxon>
        <taxon>Betaproteobacteria</taxon>
        <taxon>Burkholderiales</taxon>
        <taxon>Comamonadaceae</taxon>
        <taxon>Variovorax</taxon>
    </lineage>
</organism>
<dbReference type="EMBL" id="CP001635">
    <property type="protein sequence ID" value="ACS21166.1"/>
    <property type="molecule type" value="Genomic_DNA"/>
</dbReference>
<dbReference type="KEGG" id="vap:Vapar_4560"/>
<gene>
    <name evidence="1" type="ordered locus">Vapar_4560</name>
</gene>
<dbReference type="STRING" id="543728.Vapar_4560"/>
<reference evidence="1" key="1">
    <citation type="submission" date="2009-06" db="EMBL/GenBank/DDBJ databases">
        <title>Complete sequence of chromosome 1 of Variovorax paradoxus S110.</title>
        <authorList>
            <consortium name="US DOE Joint Genome Institute"/>
            <person name="Lucas S."/>
            <person name="Copeland A."/>
            <person name="Lapidus A."/>
            <person name="Glavina del Rio T."/>
            <person name="Tice H."/>
            <person name="Bruce D."/>
            <person name="Goodwin L."/>
            <person name="Pitluck S."/>
            <person name="Chertkov O."/>
            <person name="Brettin T."/>
            <person name="Detter J.C."/>
            <person name="Han C."/>
            <person name="Larimer F."/>
            <person name="Land M."/>
            <person name="Hauser L."/>
            <person name="Kyrpides N."/>
            <person name="Ovchinnikova G."/>
            <person name="Orwin P."/>
            <person name="Leadbetter J.R."/>
            <person name="Spain J.C."/>
            <person name="Han J.I."/>
        </authorList>
    </citation>
    <scope>NUCLEOTIDE SEQUENCE</scope>
    <source>
        <strain evidence="1">S110</strain>
    </source>
</reference>
<dbReference type="HOGENOM" id="CLU_3278300_0_0_4"/>
<dbReference type="AlphaFoldDB" id="C5CL15"/>
<accession>C5CL15</accession>
<evidence type="ECO:0000313" key="1">
    <source>
        <dbReference type="EMBL" id="ACS21166.1"/>
    </source>
</evidence>
<sequence length="41" mass="4507">MKRSVENLKKEVTKSKADALDFLQRAGIVTPTGRLTKVYGG</sequence>